<dbReference type="PANTHER" id="PTHR15239">
    <property type="entry name" value="NUCLEAR EXPORT MEDIATOR FACTOR NEMF"/>
    <property type="match status" value="1"/>
</dbReference>
<dbReference type="InterPro" id="IPR051608">
    <property type="entry name" value="RQC_Subunit_NEMF"/>
</dbReference>
<dbReference type="Pfam" id="PF11923">
    <property type="entry name" value="NFACT-C"/>
    <property type="match status" value="1"/>
</dbReference>
<feature type="compositionally biased region" description="Low complexity" evidence="5">
    <location>
        <begin position="393"/>
        <end position="403"/>
    </location>
</feature>
<evidence type="ECO:0000259" key="6">
    <source>
        <dbReference type="Pfam" id="PF05670"/>
    </source>
</evidence>
<evidence type="ECO:0000259" key="7">
    <source>
        <dbReference type="Pfam" id="PF11923"/>
    </source>
</evidence>
<evidence type="ECO:0000256" key="4">
    <source>
        <dbReference type="ARBA" id="ARBA00023054"/>
    </source>
</evidence>
<dbReference type="OrthoDB" id="207084at2759"/>
<protein>
    <recommendedName>
        <fullName evidence="10">NFACT RNA-binding domain-containing protein</fullName>
    </recommendedName>
</protein>
<comment type="similarity">
    <text evidence="2">Belongs to the NEMF family.</text>
</comment>
<accession>A0A0S4KDT1</accession>
<keyword evidence="3" id="KW-0963">Cytoplasm</keyword>
<feature type="domain" description="NFACT RNA-binding" evidence="6">
    <location>
        <begin position="103"/>
        <end position="207"/>
    </location>
</feature>
<evidence type="ECO:0000256" key="2">
    <source>
        <dbReference type="ARBA" id="ARBA00008318"/>
    </source>
</evidence>
<evidence type="ECO:0000256" key="5">
    <source>
        <dbReference type="SAM" id="MobiDB-lite"/>
    </source>
</evidence>
<comment type="subcellular location">
    <subcellularLocation>
        <location evidence="1">Cytoplasm</location>
    </subcellularLocation>
</comment>
<feature type="region of interest" description="Disordered" evidence="5">
    <location>
        <begin position="306"/>
        <end position="413"/>
    </location>
</feature>
<keyword evidence="4" id="KW-0175">Coiled coil</keyword>
<dbReference type="InterPro" id="IPR021846">
    <property type="entry name" value="NFACT-C"/>
</dbReference>
<proteinExistence type="inferred from homology"/>
<keyword evidence="9" id="KW-1185">Reference proteome</keyword>
<dbReference type="AlphaFoldDB" id="A0A0S4KDT1"/>
<dbReference type="GO" id="GO:0000049">
    <property type="term" value="F:tRNA binding"/>
    <property type="evidence" value="ECO:0007669"/>
    <property type="project" value="TreeGrafter"/>
</dbReference>
<feature type="compositionally biased region" description="Polar residues" evidence="5">
    <location>
        <begin position="531"/>
        <end position="541"/>
    </location>
</feature>
<dbReference type="EMBL" id="CYKH01000042">
    <property type="protein sequence ID" value="CUI11043.1"/>
    <property type="molecule type" value="Genomic_DNA"/>
</dbReference>
<evidence type="ECO:0000313" key="8">
    <source>
        <dbReference type="EMBL" id="CUI11043.1"/>
    </source>
</evidence>
<evidence type="ECO:0000256" key="3">
    <source>
        <dbReference type="ARBA" id="ARBA00022490"/>
    </source>
</evidence>
<feature type="region of interest" description="Disordered" evidence="5">
    <location>
        <begin position="519"/>
        <end position="541"/>
    </location>
</feature>
<evidence type="ECO:0000313" key="9">
    <source>
        <dbReference type="Proteomes" id="UP000051952"/>
    </source>
</evidence>
<dbReference type="Proteomes" id="UP000051952">
    <property type="component" value="Unassembled WGS sequence"/>
</dbReference>
<dbReference type="GO" id="GO:1990116">
    <property type="term" value="P:ribosome-associated ubiquitin-dependent protein catabolic process"/>
    <property type="evidence" value="ECO:0007669"/>
    <property type="project" value="TreeGrafter"/>
</dbReference>
<dbReference type="GO" id="GO:0072344">
    <property type="term" value="P:rescue of stalled ribosome"/>
    <property type="evidence" value="ECO:0007669"/>
    <property type="project" value="TreeGrafter"/>
</dbReference>
<feature type="compositionally biased region" description="Basic residues" evidence="5">
    <location>
        <begin position="340"/>
        <end position="349"/>
    </location>
</feature>
<dbReference type="GO" id="GO:1990112">
    <property type="term" value="C:RQC complex"/>
    <property type="evidence" value="ECO:0007669"/>
    <property type="project" value="TreeGrafter"/>
</dbReference>
<dbReference type="VEuPathDB" id="TriTrypDB:BSAL_50475"/>
<evidence type="ECO:0000256" key="1">
    <source>
        <dbReference type="ARBA" id="ARBA00004496"/>
    </source>
</evidence>
<organism evidence="8 9">
    <name type="scientific">Bodo saltans</name>
    <name type="common">Flagellated protozoan</name>
    <dbReference type="NCBI Taxonomy" id="75058"/>
    <lineage>
        <taxon>Eukaryota</taxon>
        <taxon>Discoba</taxon>
        <taxon>Euglenozoa</taxon>
        <taxon>Kinetoplastea</taxon>
        <taxon>Metakinetoplastina</taxon>
        <taxon>Eubodonida</taxon>
        <taxon>Bodonidae</taxon>
        <taxon>Bodo</taxon>
    </lineage>
</organism>
<reference evidence="9" key="1">
    <citation type="submission" date="2015-09" db="EMBL/GenBank/DDBJ databases">
        <authorList>
            <consortium name="Pathogen Informatics"/>
        </authorList>
    </citation>
    <scope>NUCLEOTIDE SEQUENCE [LARGE SCALE GENOMIC DNA]</scope>
    <source>
        <strain evidence="9">Lake Konstanz</strain>
    </source>
</reference>
<dbReference type="PANTHER" id="PTHR15239:SF6">
    <property type="entry name" value="RIBOSOME QUALITY CONTROL COMPLEX SUBUNIT NEMF"/>
    <property type="match status" value="1"/>
</dbReference>
<feature type="compositionally biased region" description="Basic and acidic residues" evidence="5">
    <location>
        <begin position="404"/>
        <end position="413"/>
    </location>
</feature>
<dbReference type="InterPro" id="IPR008532">
    <property type="entry name" value="NFACT_RNA-bd"/>
</dbReference>
<sequence length="541" mass="59736">MIHDVHLDRNSVTVLLEDELEEGEDDQDIEPFAVEVDLSLNAQRNASNYYTVKKKVHQKLEKTIAATDKATVSAEKKGQRVSAKQGAVKKEVVEQRKTFWYEKFFWFLTTFGDLAVYARDQTQTDTLLRKYMVPTDIFIHCDAARAPVCVLKAASLDKRIAVESILEAGSMCVSRSAAWDSKTSMSAWWVSASTVSPTQVGSYSVSGERNYLKPMPLATAVVAVFRTKSERPWVPLDPEIPVVCSASLVVESSKEPHTPQAALVQAANSSLELLAAQEAIEPPQGDELDGRQEELEAPAAAIRRTGISIRSLTQRNAPKDDDGRSSTSTALDENGAISRRTQHKLKKMKKYAEQDDDEREERMRLLGNRPSRIHKLHSESPTQEPESRPQIVAASEPKASSSKATERPPRIAVDPEKYSTQIAEGDSELKYFNPKPDAEDEAMYAVCLCVPLGVAIQYKHRANITYGQEKKGNAASAIVRHFSSGTEAHASFSTALRFVEAEQLTNQLPSNIKVHFAQQPATGGRGKSQHADPTTSSKASR</sequence>
<gene>
    <name evidence="8" type="ORF">BSAL_50475</name>
</gene>
<dbReference type="Pfam" id="PF05670">
    <property type="entry name" value="NFACT-R_1"/>
    <property type="match status" value="1"/>
</dbReference>
<dbReference type="GO" id="GO:0043023">
    <property type="term" value="F:ribosomal large subunit binding"/>
    <property type="evidence" value="ECO:0007669"/>
    <property type="project" value="TreeGrafter"/>
</dbReference>
<feature type="domain" description="NFACT protein C-terminal" evidence="7">
    <location>
        <begin position="427"/>
        <end position="496"/>
    </location>
</feature>
<name>A0A0S4KDT1_BODSA</name>
<evidence type="ECO:0008006" key="10">
    <source>
        <dbReference type="Google" id="ProtNLM"/>
    </source>
</evidence>
<dbReference type="GO" id="GO:0005737">
    <property type="term" value="C:cytoplasm"/>
    <property type="evidence" value="ECO:0007669"/>
    <property type="project" value="UniProtKB-SubCell"/>
</dbReference>